<keyword evidence="7" id="KW-0732">Signal</keyword>
<feature type="domain" description="TM7S3/TM198-like" evidence="8">
    <location>
        <begin position="95"/>
        <end position="298"/>
    </location>
</feature>
<feature type="compositionally biased region" description="Polar residues" evidence="5">
    <location>
        <begin position="1061"/>
        <end position="1075"/>
    </location>
</feature>
<feature type="compositionally biased region" description="Basic and acidic residues" evidence="5">
    <location>
        <begin position="603"/>
        <end position="616"/>
    </location>
</feature>
<feature type="region of interest" description="Disordered" evidence="5">
    <location>
        <begin position="43"/>
        <end position="74"/>
    </location>
</feature>
<dbReference type="GO" id="GO:0016020">
    <property type="term" value="C:membrane"/>
    <property type="evidence" value="ECO:0007669"/>
    <property type="project" value="UniProtKB-SubCell"/>
</dbReference>
<dbReference type="AlphaFoldDB" id="A0A1L9TFQ0"/>
<evidence type="ECO:0000256" key="5">
    <source>
        <dbReference type="SAM" id="MobiDB-lite"/>
    </source>
</evidence>
<sequence>MRVYFLILLVACLTTAVLAFVAQVPHIDRPGYGVLRVRDTDDAGDSHNATSTNATSNATDKGNSTSKITATPTPVPTLDSSMTDGAVTPALGVGGFILLATGTILALIGVKNLWVQVFLSSAFLTSLGVTVLIVYVMDPPVRDAIQGAYLVAIFFTGITFGALAIVFKELAEGLGCLLGGFCVSMWLLSTKSGGLITATDAKAGFIGAISVGFYAVSFSHYTRDYGLIGATSIAGGTAIALGIDCYSKAGLKEFWLYLWALNDDIFPLGTNTYPVTRYMKVELAVVVIVAVMGVISQLRLWKVVRERRLKDEEKRQEEQRKKDEAETEAARRLEEHNMKERMEWEAKYGDNVASSETSTAIPELAAGSQTVCTDDANLKEKDDGGEKKSISGSVVSYRCSECRAQGDCDASTDATGDIDTKNQGDSEGTDRHAGPSPDTEAPGGGLPKCLRNMAAADDRSSGVTAIVGSETVSVYSKRLSMLSKKTSVKSNTKRVSESQEALITRDGDSMSTIGVAEDVNDVDSDCHTIAGDSHYQAMLDEEQPATSTEEPTASKENNKYQPENGESAPNPAKEEVPQLLDSPKPEEPQDKEVASKVCTSNVETHETEQPPVKKNDQDDEVENEKQTQVEVETRHVEDSTKPPATTENDTQKTEQQSDTVKDEAQPQQSETAANQCNENGQATNKPTETDPASESKTKGKAREGLQPDKDSATEPGDGAFAEGGNEHMELEATKKPDETPSSEYFEKKKEEPKRLNAETVEQIPKHTSRVIQAYRMNEWAKHLTDADIPELEPIEPFEDQRRDPAEKEESAAPVKVTELLQTPLNAQPPPPVESRAALGQDTNEGKYPYDSRTGPQTKKRISKSPRRLSGLSVGSLQVLAQDLSPAVQPQLGNIATPSPTTLLPNVAPAEQGYEESEKTRPRWKGPAPLIAVREDMMRNRLSSVSLPTDPYARHSTAQSPPDYSARYPSTFPIAEEDNDDIPLSQRRTMLHQHGSAISPTDTMPTPMRWSNSGVPSRANSPAVLAAWRESVREDLKEKRNPLKLATGGQSVSPTPMGPGDRSSTPFSPLGQRNVSSPSIIIGDKIAEGMQRGDMSELHREAMRRMQAKANKSVNRLV</sequence>
<protein>
    <recommendedName>
        <fullName evidence="8">TM7S3/TM198-like domain-containing protein</fullName>
    </recommendedName>
</protein>
<feature type="compositionally biased region" description="Basic and acidic residues" evidence="5">
    <location>
        <begin position="693"/>
        <end position="712"/>
    </location>
</feature>
<evidence type="ECO:0000259" key="8">
    <source>
        <dbReference type="Pfam" id="PF13886"/>
    </source>
</evidence>
<feature type="transmembrane region" description="Helical" evidence="6">
    <location>
        <begin position="86"/>
        <end position="110"/>
    </location>
</feature>
<evidence type="ECO:0000256" key="3">
    <source>
        <dbReference type="ARBA" id="ARBA00022989"/>
    </source>
</evidence>
<organism evidence="9 10">
    <name type="scientific">Aspergillus sydowii CBS 593.65</name>
    <dbReference type="NCBI Taxonomy" id="1036612"/>
    <lineage>
        <taxon>Eukaryota</taxon>
        <taxon>Fungi</taxon>
        <taxon>Dikarya</taxon>
        <taxon>Ascomycota</taxon>
        <taxon>Pezizomycotina</taxon>
        <taxon>Eurotiomycetes</taxon>
        <taxon>Eurotiomycetidae</taxon>
        <taxon>Eurotiales</taxon>
        <taxon>Aspergillaceae</taxon>
        <taxon>Aspergillus</taxon>
        <taxon>Aspergillus subgen. Nidulantes</taxon>
    </lineage>
</organism>
<feature type="compositionally biased region" description="Low complexity" evidence="5">
    <location>
        <begin position="46"/>
        <end position="59"/>
    </location>
</feature>
<proteinExistence type="predicted"/>
<feature type="chain" id="PRO_5013358697" description="TM7S3/TM198-like domain-containing protein" evidence="7">
    <location>
        <begin position="20"/>
        <end position="1117"/>
    </location>
</feature>
<evidence type="ECO:0000256" key="1">
    <source>
        <dbReference type="ARBA" id="ARBA00004141"/>
    </source>
</evidence>
<feature type="transmembrane region" description="Helical" evidence="6">
    <location>
        <begin position="225"/>
        <end position="243"/>
    </location>
</feature>
<feature type="region of interest" description="Disordered" evidence="5">
    <location>
        <begin position="890"/>
        <end position="927"/>
    </location>
</feature>
<feature type="region of interest" description="Disordered" evidence="5">
    <location>
        <begin position="787"/>
        <end position="869"/>
    </location>
</feature>
<dbReference type="RefSeq" id="XP_040702066.1">
    <property type="nucleotide sequence ID" value="XM_040849586.1"/>
</dbReference>
<feature type="region of interest" description="Disordered" evidence="5">
    <location>
        <begin position="311"/>
        <end position="338"/>
    </location>
</feature>
<evidence type="ECO:0000256" key="7">
    <source>
        <dbReference type="SAM" id="SignalP"/>
    </source>
</evidence>
<evidence type="ECO:0000313" key="10">
    <source>
        <dbReference type="Proteomes" id="UP000184356"/>
    </source>
</evidence>
<feature type="compositionally biased region" description="Polar residues" evidence="5">
    <location>
        <begin position="60"/>
        <end position="74"/>
    </location>
</feature>
<feature type="region of interest" description="Disordered" evidence="5">
    <location>
        <begin position="482"/>
        <end position="502"/>
    </location>
</feature>
<comment type="subcellular location">
    <subcellularLocation>
        <location evidence="1">Membrane</location>
        <topology evidence="1">Multi-pass membrane protein</topology>
    </subcellularLocation>
</comment>
<feature type="compositionally biased region" description="Acidic residues" evidence="5">
    <location>
        <begin position="787"/>
        <end position="797"/>
    </location>
</feature>
<dbReference type="VEuPathDB" id="FungiDB:ASPSYDRAFT_58760"/>
<feature type="compositionally biased region" description="Polar residues" evidence="5">
    <location>
        <begin position="890"/>
        <end position="903"/>
    </location>
</feature>
<keyword evidence="2 6" id="KW-0812">Transmembrane</keyword>
<feature type="compositionally biased region" description="Basic and acidic residues" evidence="5">
    <location>
        <begin position="623"/>
        <end position="640"/>
    </location>
</feature>
<feature type="compositionally biased region" description="Basic and acidic residues" evidence="5">
    <location>
        <begin position="583"/>
        <end position="594"/>
    </location>
</feature>
<dbReference type="Pfam" id="PF13886">
    <property type="entry name" value="TM7S3_TM198"/>
    <property type="match status" value="1"/>
</dbReference>
<evidence type="ECO:0000256" key="4">
    <source>
        <dbReference type="ARBA" id="ARBA00023136"/>
    </source>
</evidence>
<evidence type="ECO:0000256" key="6">
    <source>
        <dbReference type="SAM" id="Phobius"/>
    </source>
</evidence>
<accession>A0A1L9TFQ0</accession>
<feature type="compositionally biased region" description="Basic and acidic residues" evidence="5">
    <location>
        <begin position="418"/>
        <end position="433"/>
    </location>
</feature>
<feature type="transmembrane region" description="Helical" evidence="6">
    <location>
        <begin position="148"/>
        <end position="166"/>
    </location>
</feature>
<feature type="compositionally biased region" description="Basic and acidic residues" evidence="5">
    <location>
        <begin position="724"/>
        <end position="756"/>
    </location>
</feature>
<gene>
    <name evidence="9" type="ORF">ASPSYDRAFT_58760</name>
</gene>
<feature type="region of interest" description="Disordered" evidence="5">
    <location>
        <begin position="945"/>
        <end position="964"/>
    </location>
</feature>
<feature type="transmembrane region" description="Helical" evidence="6">
    <location>
        <begin position="173"/>
        <end position="189"/>
    </location>
</feature>
<dbReference type="GeneID" id="63765659"/>
<keyword evidence="4 6" id="KW-0472">Membrane</keyword>
<dbReference type="InterPro" id="IPR025256">
    <property type="entry name" value="TM7S3/TM198-like_dom"/>
</dbReference>
<feature type="transmembrane region" description="Helical" evidence="6">
    <location>
        <begin position="201"/>
        <end position="218"/>
    </location>
</feature>
<dbReference type="STRING" id="1036612.A0A1L9TFQ0"/>
<dbReference type="EMBL" id="KV878587">
    <property type="protein sequence ID" value="OJJ58260.1"/>
    <property type="molecule type" value="Genomic_DNA"/>
</dbReference>
<feature type="signal peptide" evidence="7">
    <location>
        <begin position="1"/>
        <end position="19"/>
    </location>
</feature>
<name>A0A1L9TFQ0_9EURO</name>
<dbReference type="PANTHER" id="PTHR39469">
    <property type="entry name" value="CHROMOSOME 1, WHOLE GENOME SHOTGUN SEQUENCE"/>
    <property type="match status" value="1"/>
</dbReference>
<evidence type="ECO:0000313" key="9">
    <source>
        <dbReference type="EMBL" id="OJJ58260.1"/>
    </source>
</evidence>
<feature type="compositionally biased region" description="Polar residues" evidence="5">
    <location>
        <begin position="642"/>
        <end position="658"/>
    </location>
</feature>
<feature type="region of interest" description="Disordered" evidence="5">
    <location>
        <begin position="406"/>
        <end position="450"/>
    </location>
</feature>
<feature type="compositionally biased region" description="Polar residues" evidence="5">
    <location>
        <begin position="665"/>
        <end position="692"/>
    </location>
</feature>
<dbReference type="OrthoDB" id="5377273at2759"/>
<dbReference type="Proteomes" id="UP000184356">
    <property type="component" value="Unassembled WGS sequence"/>
</dbReference>
<keyword evidence="10" id="KW-1185">Reference proteome</keyword>
<reference evidence="10" key="1">
    <citation type="journal article" date="2017" name="Genome Biol.">
        <title>Comparative genomics reveals high biological diversity and specific adaptations in the industrially and medically important fungal genus Aspergillus.</title>
        <authorList>
            <person name="de Vries R.P."/>
            <person name="Riley R."/>
            <person name="Wiebenga A."/>
            <person name="Aguilar-Osorio G."/>
            <person name="Amillis S."/>
            <person name="Uchima C.A."/>
            <person name="Anderluh G."/>
            <person name="Asadollahi M."/>
            <person name="Askin M."/>
            <person name="Barry K."/>
            <person name="Battaglia E."/>
            <person name="Bayram O."/>
            <person name="Benocci T."/>
            <person name="Braus-Stromeyer S.A."/>
            <person name="Caldana C."/>
            <person name="Canovas D."/>
            <person name="Cerqueira G.C."/>
            <person name="Chen F."/>
            <person name="Chen W."/>
            <person name="Choi C."/>
            <person name="Clum A."/>
            <person name="Dos Santos R.A."/>
            <person name="Damasio A.R."/>
            <person name="Diallinas G."/>
            <person name="Emri T."/>
            <person name="Fekete E."/>
            <person name="Flipphi M."/>
            <person name="Freyberg S."/>
            <person name="Gallo A."/>
            <person name="Gournas C."/>
            <person name="Habgood R."/>
            <person name="Hainaut M."/>
            <person name="Harispe M.L."/>
            <person name="Henrissat B."/>
            <person name="Hilden K.S."/>
            <person name="Hope R."/>
            <person name="Hossain A."/>
            <person name="Karabika E."/>
            <person name="Karaffa L."/>
            <person name="Karanyi Z."/>
            <person name="Krasevec N."/>
            <person name="Kuo A."/>
            <person name="Kusch H."/>
            <person name="LaButti K."/>
            <person name="Lagendijk E.L."/>
            <person name="Lapidus A."/>
            <person name="Levasseur A."/>
            <person name="Lindquist E."/>
            <person name="Lipzen A."/>
            <person name="Logrieco A.F."/>
            <person name="MacCabe A."/>
            <person name="Maekelae M.R."/>
            <person name="Malavazi I."/>
            <person name="Melin P."/>
            <person name="Meyer V."/>
            <person name="Mielnichuk N."/>
            <person name="Miskei M."/>
            <person name="Molnar A.P."/>
            <person name="Mule G."/>
            <person name="Ngan C.Y."/>
            <person name="Orejas M."/>
            <person name="Orosz E."/>
            <person name="Ouedraogo J.P."/>
            <person name="Overkamp K.M."/>
            <person name="Park H.-S."/>
            <person name="Perrone G."/>
            <person name="Piumi F."/>
            <person name="Punt P.J."/>
            <person name="Ram A.F."/>
            <person name="Ramon A."/>
            <person name="Rauscher S."/>
            <person name="Record E."/>
            <person name="Riano-Pachon D.M."/>
            <person name="Robert V."/>
            <person name="Roehrig J."/>
            <person name="Ruller R."/>
            <person name="Salamov A."/>
            <person name="Salih N.S."/>
            <person name="Samson R.A."/>
            <person name="Sandor E."/>
            <person name="Sanguinetti M."/>
            <person name="Schuetze T."/>
            <person name="Sepcic K."/>
            <person name="Shelest E."/>
            <person name="Sherlock G."/>
            <person name="Sophianopoulou V."/>
            <person name="Squina F.M."/>
            <person name="Sun H."/>
            <person name="Susca A."/>
            <person name="Todd R.B."/>
            <person name="Tsang A."/>
            <person name="Unkles S.E."/>
            <person name="van de Wiele N."/>
            <person name="van Rossen-Uffink D."/>
            <person name="Oliveira J.V."/>
            <person name="Vesth T.C."/>
            <person name="Visser J."/>
            <person name="Yu J.-H."/>
            <person name="Zhou M."/>
            <person name="Andersen M.R."/>
            <person name="Archer D.B."/>
            <person name="Baker S.E."/>
            <person name="Benoit I."/>
            <person name="Brakhage A.A."/>
            <person name="Braus G.H."/>
            <person name="Fischer R."/>
            <person name="Frisvad J.C."/>
            <person name="Goldman G.H."/>
            <person name="Houbraken J."/>
            <person name="Oakley B."/>
            <person name="Pocsi I."/>
            <person name="Scazzocchio C."/>
            <person name="Seiboth B."/>
            <person name="vanKuyk P.A."/>
            <person name="Wortman J."/>
            <person name="Dyer P.S."/>
            <person name="Grigoriev I.V."/>
        </authorList>
    </citation>
    <scope>NUCLEOTIDE SEQUENCE [LARGE SCALE GENOMIC DNA]</scope>
    <source>
        <strain evidence="10">CBS 593.65</strain>
    </source>
</reference>
<feature type="compositionally biased region" description="Basic and acidic residues" evidence="5">
    <location>
        <begin position="798"/>
        <end position="810"/>
    </location>
</feature>
<feature type="compositionally biased region" description="Basic residues" evidence="5">
    <location>
        <begin position="857"/>
        <end position="866"/>
    </location>
</feature>
<keyword evidence="3 6" id="KW-1133">Transmembrane helix</keyword>
<feature type="transmembrane region" description="Helical" evidence="6">
    <location>
        <begin position="117"/>
        <end position="136"/>
    </location>
</feature>
<dbReference type="PANTHER" id="PTHR39469:SF1">
    <property type="entry name" value="DUF4203 DOMAIN-CONTAINING PROTEIN"/>
    <property type="match status" value="1"/>
</dbReference>
<feature type="region of interest" description="Disordered" evidence="5">
    <location>
        <begin position="1034"/>
        <end position="1075"/>
    </location>
</feature>
<evidence type="ECO:0000256" key="2">
    <source>
        <dbReference type="ARBA" id="ARBA00022692"/>
    </source>
</evidence>
<feature type="region of interest" description="Disordered" evidence="5">
    <location>
        <begin position="524"/>
        <end position="762"/>
    </location>
</feature>